<name>A0A2U3EML0_PURLI</name>
<organism evidence="2 3">
    <name type="scientific">Purpureocillium lilacinum</name>
    <name type="common">Paecilomyces lilacinus</name>
    <dbReference type="NCBI Taxonomy" id="33203"/>
    <lineage>
        <taxon>Eukaryota</taxon>
        <taxon>Fungi</taxon>
        <taxon>Dikarya</taxon>
        <taxon>Ascomycota</taxon>
        <taxon>Pezizomycotina</taxon>
        <taxon>Sordariomycetes</taxon>
        <taxon>Hypocreomycetidae</taxon>
        <taxon>Hypocreales</taxon>
        <taxon>Ophiocordycipitaceae</taxon>
        <taxon>Purpureocillium</taxon>
    </lineage>
</organism>
<comment type="caution">
    <text evidence="2">The sequence shown here is derived from an EMBL/GenBank/DDBJ whole genome shotgun (WGS) entry which is preliminary data.</text>
</comment>
<dbReference type="Proteomes" id="UP000245956">
    <property type="component" value="Unassembled WGS sequence"/>
</dbReference>
<feature type="region of interest" description="Disordered" evidence="1">
    <location>
        <begin position="394"/>
        <end position="481"/>
    </location>
</feature>
<dbReference type="AlphaFoldDB" id="A0A2U3EML0"/>
<feature type="region of interest" description="Disordered" evidence="1">
    <location>
        <begin position="496"/>
        <end position="519"/>
    </location>
</feature>
<evidence type="ECO:0000313" key="2">
    <source>
        <dbReference type="EMBL" id="PWI75748.1"/>
    </source>
</evidence>
<dbReference type="EMBL" id="LCWV01000002">
    <property type="protein sequence ID" value="PWI75748.1"/>
    <property type="molecule type" value="Genomic_DNA"/>
</dbReference>
<gene>
    <name evidence="2" type="ORF">PCL_06406</name>
</gene>
<reference evidence="2 3" key="1">
    <citation type="journal article" date="2016" name="Front. Microbiol.">
        <title>Genome and transcriptome sequences reveal the specific parasitism of the nematophagous Purpureocillium lilacinum 36-1.</title>
        <authorList>
            <person name="Xie J."/>
            <person name="Li S."/>
            <person name="Mo C."/>
            <person name="Xiao X."/>
            <person name="Peng D."/>
            <person name="Wang G."/>
            <person name="Xiao Y."/>
        </authorList>
    </citation>
    <scope>NUCLEOTIDE SEQUENCE [LARGE SCALE GENOMIC DNA]</scope>
    <source>
        <strain evidence="2 3">36-1</strain>
    </source>
</reference>
<evidence type="ECO:0000256" key="1">
    <source>
        <dbReference type="SAM" id="MobiDB-lite"/>
    </source>
</evidence>
<accession>A0A2U3EML0</accession>
<feature type="compositionally biased region" description="Basic and acidic residues" evidence="1">
    <location>
        <begin position="133"/>
        <end position="143"/>
    </location>
</feature>
<evidence type="ECO:0000313" key="3">
    <source>
        <dbReference type="Proteomes" id="UP000245956"/>
    </source>
</evidence>
<sequence length="533" mass="55705">MWVEPFWGRRWEPGRRNWPLTRCGCLVAAHASREPGRLERGGNARTLGLPGSVGRGAGRCPGQRCGTGNALIAQGAEMPTRLASPGSIDVTFDMPPDAGTRGRDAGASTRGHLPPRGEDSGAGRHGQGSRRTPRMDGQARRLVSEATQCETTGGRGSPARLTREPNLLPGLAGSTAVPVCAVLCRCTASHRIASHRLASNRASAGKKGGWRSWWWWAHPLRGQNAPAARFVGCTHARQQDNETTGLVRFGAKCSAGQGGGEEKGTAASHEQTESLRRPRPGLLGVCRARCCARCSQSQSWLARRISRRREATLPVAAVAHTSPDNAAAAAAAATAAAAACPVDPGLDGMAGGVGVGGGGEKGNLHGSECPLRFTRIVPHVVHAAVGPSRVGWACPGKPRRAKTTTTTTATASTWATEVVLARRRHPPSRGQRQVVDAASGCSVPGQTSNTGHLARSPPREPPELRNAPPEAKKRRASPAPEVAFPSVPACQLCGHDDSRPLPAGGETRQLRRPRGAGARCGGAPCLASGVWAF</sequence>
<proteinExistence type="predicted"/>
<feature type="region of interest" description="Disordered" evidence="1">
    <location>
        <begin position="93"/>
        <end position="165"/>
    </location>
</feature>
<feature type="compositionally biased region" description="Low complexity" evidence="1">
    <location>
        <begin position="403"/>
        <end position="416"/>
    </location>
</feature>
<protein>
    <submittedName>
        <fullName evidence="2">Uncharacterized protein</fullName>
    </submittedName>
</protein>